<feature type="transmembrane region" description="Helical" evidence="7">
    <location>
        <begin position="233"/>
        <end position="255"/>
    </location>
</feature>
<name>A0A6L5YE81_9BACT</name>
<protein>
    <submittedName>
        <fullName evidence="9">ABC transporter permease</fullName>
    </submittedName>
</protein>
<comment type="subcellular location">
    <subcellularLocation>
        <location evidence="1 7">Cell membrane</location>
        <topology evidence="1 7">Multi-pass membrane protein</topology>
    </subcellularLocation>
</comment>
<keyword evidence="10" id="KW-1185">Reference proteome</keyword>
<evidence type="ECO:0000313" key="10">
    <source>
        <dbReference type="Proteomes" id="UP000473699"/>
    </source>
</evidence>
<comment type="caution">
    <text evidence="9">The sequence shown here is derived from an EMBL/GenBank/DDBJ whole genome shotgun (WGS) entry which is preliminary data.</text>
</comment>
<dbReference type="InterPro" id="IPR035906">
    <property type="entry name" value="MetI-like_sf"/>
</dbReference>
<dbReference type="EMBL" id="VUNH01000012">
    <property type="protein sequence ID" value="MST56450.1"/>
    <property type="molecule type" value="Genomic_DNA"/>
</dbReference>
<accession>A0A6L5YE81</accession>
<comment type="similarity">
    <text evidence="7">Belongs to the binding-protein-dependent transport system permease family.</text>
</comment>
<dbReference type="Proteomes" id="UP000473699">
    <property type="component" value="Unassembled WGS sequence"/>
</dbReference>
<keyword evidence="4 7" id="KW-0812">Transmembrane</keyword>
<evidence type="ECO:0000259" key="8">
    <source>
        <dbReference type="PROSITE" id="PS50928"/>
    </source>
</evidence>
<feature type="transmembrane region" description="Helical" evidence="7">
    <location>
        <begin position="168"/>
        <end position="188"/>
    </location>
</feature>
<dbReference type="InterPro" id="IPR000515">
    <property type="entry name" value="MetI-like"/>
</dbReference>
<keyword evidence="3" id="KW-1003">Cell membrane</keyword>
<evidence type="ECO:0000313" key="9">
    <source>
        <dbReference type="EMBL" id="MST56450.1"/>
    </source>
</evidence>
<dbReference type="GO" id="GO:0071916">
    <property type="term" value="F:dipeptide transmembrane transporter activity"/>
    <property type="evidence" value="ECO:0007669"/>
    <property type="project" value="TreeGrafter"/>
</dbReference>
<proteinExistence type="inferred from homology"/>
<evidence type="ECO:0000256" key="1">
    <source>
        <dbReference type="ARBA" id="ARBA00004651"/>
    </source>
</evidence>
<evidence type="ECO:0000256" key="2">
    <source>
        <dbReference type="ARBA" id="ARBA00022448"/>
    </source>
</evidence>
<evidence type="ECO:0000256" key="6">
    <source>
        <dbReference type="ARBA" id="ARBA00023136"/>
    </source>
</evidence>
<keyword evidence="5 7" id="KW-1133">Transmembrane helix</keyword>
<dbReference type="PANTHER" id="PTHR43163:SF6">
    <property type="entry name" value="DIPEPTIDE TRANSPORT SYSTEM PERMEASE PROTEIN DPPB-RELATED"/>
    <property type="match status" value="1"/>
</dbReference>
<evidence type="ECO:0000256" key="7">
    <source>
        <dbReference type="RuleBase" id="RU363032"/>
    </source>
</evidence>
<dbReference type="GO" id="GO:0005886">
    <property type="term" value="C:plasma membrane"/>
    <property type="evidence" value="ECO:0007669"/>
    <property type="project" value="UniProtKB-SubCell"/>
</dbReference>
<reference evidence="9 10" key="1">
    <citation type="submission" date="2019-08" db="EMBL/GenBank/DDBJ databases">
        <title>In-depth cultivation of the pig gut microbiome towards novel bacterial diversity and tailored functional studies.</title>
        <authorList>
            <person name="Wylensek D."/>
            <person name="Hitch T.C.A."/>
            <person name="Clavel T."/>
        </authorList>
    </citation>
    <scope>NUCLEOTIDE SEQUENCE [LARGE SCALE GENOMIC DNA]</scope>
    <source>
        <strain evidence="9 10">SM-530-WT-4B</strain>
    </source>
</reference>
<feature type="transmembrane region" description="Helical" evidence="7">
    <location>
        <begin position="9"/>
        <end position="29"/>
    </location>
</feature>
<dbReference type="PROSITE" id="PS50928">
    <property type="entry name" value="ABC_TM1"/>
    <property type="match status" value="1"/>
</dbReference>
<dbReference type="SUPFAM" id="SSF161098">
    <property type="entry name" value="MetI-like"/>
    <property type="match status" value="1"/>
</dbReference>
<dbReference type="PANTHER" id="PTHR43163">
    <property type="entry name" value="DIPEPTIDE TRANSPORT SYSTEM PERMEASE PROTEIN DPPB-RELATED"/>
    <property type="match status" value="1"/>
</dbReference>
<keyword evidence="2 7" id="KW-0813">Transport</keyword>
<feature type="transmembrane region" description="Helical" evidence="7">
    <location>
        <begin position="133"/>
        <end position="156"/>
    </location>
</feature>
<dbReference type="AlphaFoldDB" id="A0A6L5YE81"/>
<dbReference type="Gene3D" id="1.10.3720.10">
    <property type="entry name" value="MetI-like"/>
    <property type="match status" value="1"/>
</dbReference>
<dbReference type="RefSeq" id="WP_154529529.1">
    <property type="nucleotide sequence ID" value="NZ_JAXDZJ010000150.1"/>
</dbReference>
<keyword evidence="6 7" id="KW-0472">Membrane</keyword>
<evidence type="ECO:0000256" key="5">
    <source>
        <dbReference type="ARBA" id="ARBA00022989"/>
    </source>
</evidence>
<sequence length="305" mass="32926">MGKYILRRLVMSVPVMIGVSIVAFLIMHLTPGDPALLLAGPDATIEDVRLIRDRFGLDDPLPVQYVRFVKGVFDGSLESMKYEVPAIGLIASRLKNTAVLAGAAMLLAVALGVLAGILSAVRRYSWIDYLSTSLALIGVSMPAFWLAIMLVMLFAVELGWLPAAGMGGVRHIVLPAVVLGTGSAGIIARMTRSTMMDVLRQDYVTTARAKGLTERVVVYLHALRNAMIPTVTIIGMQIGSLLTGAVLTESVFAWPGVGRLLVDSILGRDYPVVQATLLVVAFIYVGANLLVDILYAFLDPRIRYE</sequence>
<feature type="transmembrane region" description="Helical" evidence="7">
    <location>
        <begin position="98"/>
        <end position="121"/>
    </location>
</feature>
<gene>
    <name evidence="9" type="ORF">FYJ74_10465</name>
</gene>
<dbReference type="Pfam" id="PF19300">
    <property type="entry name" value="BPD_transp_1_N"/>
    <property type="match status" value="1"/>
</dbReference>
<dbReference type="CDD" id="cd06261">
    <property type="entry name" value="TM_PBP2"/>
    <property type="match status" value="1"/>
</dbReference>
<evidence type="ECO:0000256" key="3">
    <source>
        <dbReference type="ARBA" id="ARBA00022475"/>
    </source>
</evidence>
<feature type="domain" description="ABC transmembrane type-1" evidence="8">
    <location>
        <begin position="94"/>
        <end position="291"/>
    </location>
</feature>
<dbReference type="Pfam" id="PF00528">
    <property type="entry name" value="BPD_transp_1"/>
    <property type="match status" value="1"/>
</dbReference>
<evidence type="ECO:0000256" key="4">
    <source>
        <dbReference type="ARBA" id="ARBA00022692"/>
    </source>
</evidence>
<organism evidence="9 10">
    <name type="scientific">Pyramidobacter porci</name>
    <dbReference type="NCBI Taxonomy" id="2605789"/>
    <lineage>
        <taxon>Bacteria</taxon>
        <taxon>Thermotogati</taxon>
        <taxon>Synergistota</taxon>
        <taxon>Synergistia</taxon>
        <taxon>Synergistales</taxon>
        <taxon>Dethiosulfovibrionaceae</taxon>
        <taxon>Pyramidobacter</taxon>
    </lineage>
</organism>
<feature type="transmembrane region" description="Helical" evidence="7">
    <location>
        <begin position="275"/>
        <end position="298"/>
    </location>
</feature>
<dbReference type="InterPro" id="IPR045621">
    <property type="entry name" value="BPD_transp_1_N"/>
</dbReference>